<evidence type="ECO:0000313" key="1">
    <source>
        <dbReference type="EMBL" id="GFP27653.1"/>
    </source>
</evidence>
<keyword evidence="2" id="KW-1185">Reference proteome</keyword>
<dbReference type="RefSeq" id="WP_176233419.1">
    <property type="nucleotide sequence ID" value="NZ_BLRY01000052.1"/>
</dbReference>
<dbReference type="SUPFAM" id="SSF52540">
    <property type="entry name" value="P-loop containing nucleoside triphosphate hydrolases"/>
    <property type="match status" value="1"/>
</dbReference>
<name>A0A6V8P5P8_9ACTN</name>
<comment type="caution">
    <text evidence="1">The sequence shown here is derived from an EMBL/GenBank/DDBJ whole genome shotgun (WGS) entry which is preliminary data.</text>
</comment>
<proteinExistence type="predicted"/>
<dbReference type="Pfam" id="PF04465">
    <property type="entry name" value="DUF499"/>
    <property type="match status" value="2"/>
</dbReference>
<sequence>MKPFSTVAIPHKDILEGRLTMDVFAADLWEVYKGRAPEEYLKSDIFFRKTYLTHGLKNLLEVAEKRLRGESGDSIIQLHTPFGGGKTHALIALYHKVKDWKTKVVVIDGTALDPKNDILWEEMEKQLTGKVEKLKGNTSPGKNNLREFFNAHQPLMILMDEILAYATKASGIQVGESSLASQVLTFIHELTATISTLPNSILFLTLPSSHLEHYDEGAEKLFQQLQKITGRTEKIYSPVQEEEIAHIIRRRLFSNIVTDEAGDIVEGFLSYAERERLLPEGVEKSYYRDKFLDSYPFQPEVIDVLYKRWGSFPTFQRTRGVLRLLSLVVHSLKHTTRPYIRVADFDLKNDELRRELIKHIGNEYDSIIAQDITSAEAGSKKVDKSLGDAYLPYFFGSKVATSIFLYSFSGGPERGATISDIKLACSDMSTPSSIVVETVDKLIDTLFYISEQGLFFTNQPNLNHILLTRMDSLSSDMVKTEEKRIIFDNLKKDHFDIYIWPDNPKDIPDDRHLKLIVLRDSSRAKEILHNYGERPRIYCNTLIFLCPLEGETIPFENYLKRKIAWQMIERDGTLRLSAEQKREVKSRRETSENEVRDRIRRLYRTIWLPVKDGLKELDLGIPTYKADASIVSEIYERLRSEGEILDKFSPIILKEKYLKNRDFVDTKSVNDSLYSTPGEIRII</sequence>
<evidence type="ECO:0000313" key="2">
    <source>
        <dbReference type="Proteomes" id="UP000591948"/>
    </source>
</evidence>
<reference evidence="1 2" key="1">
    <citation type="journal article" date="2020" name="Front. Microbiol.">
        <title>Single-cell genomics of novel Actinobacteria with the Wood-Ljungdahl pathway discovered in a serpentinizing system.</title>
        <authorList>
            <person name="Merino N."/>
            <person name="Kawai M."/>
            <person name="Boyd E.S."/>
            <person name="Colman D.R."/>
            <person name="McGlynn S.E."/>
            <person name="Nealson K.H."/>
            <person name="Kurokawa K."/>
            <person name="Hongoh Y."/>
        </authorList>
    </citation>
    <scope>NUCLEOTIDE SEQUENCE [LARGE SCALE GENOMIC DNA]</scope>
    <source>
        <strain evidence="1 2">S33</strain>
    </source>
</reference>
<dbReference type="Proteomes" id="UP000591948">
    <property type="component" value="Unassembled WGS sequence"/>
</dbReference>
<organism evidence="1 2">
    <name type="scientific">Candidatus Hakubella thermalkaliphila</name>
    <dbReference type="NCBI Taxonomy" id="2754717"/>
    <lineage>
        <taxon>Bacteria</taxon>
        <taxon>Bacillati</taxon>
        <taxon>Actinomycetota</taxon>
        <taxon>Actinomycetota incertae sedis</taxon>
        <taxon>Candidatus Hakubellales</taxon>
        <taxon>Candidatus Hakubellaceae</taxon>
        <taxon>Candidatus Hakubella</taxon>
    </lineage>
</organism>
<dbReference type="AlphaFoldDB" id="A0A6V8P5P8"/>
<dbReference type="InterPro" id="IPR027417">
    <property type="entry name" value="P-loop_NTPase"/>
</dbReference>
<accession>A0A6V8P5P8</accession>
<gene>
    <name evidence="1" type="ORF">HKBW3S33_01064</name>
</gene>
<dbReference type="EMBL" id="BLRY01000052">
    <property type="protein sequence ID" value="GFP27653.1"/>
    <property type="molecule type" value="Genomic_DNA"/>
</dbReference>
<protein>
    <submittedName>
        <fullName evidence="1">Uncharacterized protein</fullName>
    </submittedName>
</protein>
<dbReference type="InterPro" id="IPR007555">
    <property type="entry name" value="DUF499"/>
</dbReference>